<organism evidence="6 7">
    <name type="scientific">Halocynthiibacter styelae</name>
    <dbReference type="NCBI Taxonomy" id="2761955"/>
    <lineage>
        <taxon>Bacteria</taxon>
        <taxon>Pseudomonadati</taxon>
        <taxon>Pseudomonadota</taxon>
        <taxon>Alphaproteobacteria</taxon>
        <taxon>Rhodobacterales</taxon>
        <taxon>Paracoccaceae</taxon>
        <taxon>Halocynthiibacter</taxon>
    </lineage>
</organism>
<dbReference type="Pfam" id="PF03466">
    <property type="entry name" value="LysR_substrate"/>
    <property type="match status" value="1"/>
</dbReference>
<name>A0A8J7IHR2_9RHOB</name>
<keyword evidence="3" id="KW-0238">DNA-binding</keyword>
<feature type="domain" description="HTH lysR-type" evidence="5">
    <location>
        <begin position="1"/>
        <end position="59"/>
    </location>
</feature>
<dbReference type="Gene3D" id="3.40.190.290">
    <property type="match status" value="1"/>
</dbReference>
<dbReference type="CDD" id="cd05466">
    <property type="entry name" value="PBP2_LTTR_substrate"/>
    <property type="match status" value="1"/>
</dbReference>
<sequence>MADIEQLRAFVVSQQVGSFSAAARELGKAQSAISAAIANLEIDLDLTLFDRSGYRPELTRQGRVVLGYAQSVLDSMAALEGQADALGAQVEPRFAIWIEEGLLVSRVRDLLCALADQFPGLELHIEERPRSEVISAVNNGQADLVLVSRLEETRGNAASGGMSRGIGFLRLVPVVHCDHPLAHAPEINRAELVKHRQLVSADGDRISPKIWVSDGARSCLTFVNEGLGWSELPAELVTDGVLSGSLKVLHYDFAQNSILETVGLLSGHSTTTGPVMRWILAELATWDQRAWIGVSRVGRLD</sequence>
<keyword evidence="7" id="KW-1185">Reference proteome</keyword>
<evidence type="ECO:0000256" key="3">
    <source>
        <dbReference type="ARBA" id="ARBA00023125"/>
    </source>
</evidence>
<dbReference type="SUPFAM" id="SSF53850">
    <property type="entry name" value="Periplasmic binding protein-like II"/>
    <property type="match status" value="1"/>
</dbReference>
<reference evidence="6" key="1">
    <citation type="submission" date="2020-10" db="EMBL/GenBank/DDBJ databases">
        <title>Paenihalocynthiibacter styelae gen. nov., sp. nov., isolated from stalked sea squirt Styela clava.</title>
        <authorList>
            <person name="Kim Y.-O."/>
            <person name="Yoon J.-H."/>
        </authorList>
    </citation>
    <scope>NUCLEOTIDE SEQUENCE</scope>
    <source>
        <strain evidence="6">MYP1-1</strain>
    </source>
</reference>
<dbReference type="GO" id="GO:0000976">
    <property type="term" value="F:transcription cis-regulatory region binding"/>
    <property type="evidence" value="ECO:0007669"/>
    <property type="project" value="TreeGrafter"/>
</dbReference>
<accession>A0A8J7IHR2</accession>
<protein>
    <submittedName>
        <fullName evidence="6">LysR family transcriptional regulator</fullName>
    </submittedName>
</protein>
<dbReference type="InterPro" id="IPR000847">
    <property type="entry name" value="LysR_HTH_N"/>
</dbReference>
<evidence type="ECO:0000256" key="2">
    <source>
        <dbReference type="ARBA" id="ARBA00023015"/>
    </source>
</evidence>
<dbReference type="EMBL" id="JADCKQ010000001">
    <property type="protein sequence ID" value="MBI1492398.1"/>
    <property type="molecule type" value="Genomic_DNA"/>
</dbReference>
<dbReference type="PANTHER" id="PTHR30126">
    <property type="entry name" value="HTH-TYPE TRANSCRIPTIONAL REGULATOR"/>
    <property type="match status" value="1"/>
</dbReference>
<keyword evidence="4" id="KW-0804">Transcription</keyword>
<evidence type="ECO:0000259" key="5">
    <source>
        <dbReference type="PROSITE" id="PS50931"/>
    </source>
</evidence>
<dbReference type="SUPFAM" id="SSF46785">
    <property type="entry name" value="Winged helix' DNA-binding domain"/>
    <property type="match status" value="1"/>
</dbReference>
<proteinExistence type="inferred from homology"/>
<dbReference type="GO" id="GO:0003700">
    <property type="term" value="F:DNA-binding transcription factor activity"/>
    <property type="evidence" value="ECO:0007669"/>
    <property type="project" value="InterPro"/>
</dbReference>
<evidence type="ECO:0000313" key="7">
    <source>
        <dbReference type="Proteomes" id="UP000640583"/>
    </source>
</evidence>
<dbReference type="InterPro" id="IPR005119">
    <property type="entry name" value="LysR_subst-bd"/>
</dbReference>
<evidence type="ECO:0000313" key="6">
    <source>
        <dbReference type="EMBL" id="MBI1492398.1"/>
    </source>
</evidence>
<dbReference type="PROSITE" id="PS50931">
    <property type="entry name" value="HTH_LYSR"/>
    <property type="match status" value="1"/>
</dbReference>
<dbReference type="AlphaFoldDB" id="A0A8J7IHR2"/>
<dbReference type="PANTHER" id="PTHR30126:SF91">
    <property type="entry name" value="LYSR FAMILY TRANSCRIPTIONAL REGULATOR"/>
    <property type="match status" value="1"/>
</dbReference>
<gene>
    <name evidence="6" type="ORF">H1D41_01965</name>
</gene>
<keyword evidence="2" id="KW-0805">Transcription regulation</keyword>
<dbReference type="Pfam" id="PF00126">
    <property type="entry name" value="HTH_1"/>
    <property type="match status" value="1"/>
</dbReference>
<dbReference type="Gene3D" id="1.10.10.10">
    <property type="entry name" value="Winged helix-like DNA-binding domain superfamily/Winged helix DNA-binding domain"/>
    <property type="match status" value="1"/>
</dbReference>
<comment type="caution">
    <text evidence="6">The sequence shown here is derived from an EMBL/GenBank/DDBJ whole genome shotgun (WGS) entry which is preliminary data.</text>
</comment>
<dbReference type="InterPro" id="IPR036388">
    <property type="entry name" value="WH-like_DNA-bd_sf"/>
</dbReference>
<dbReference type="PRINTS" id="PR00039">
    <property type="entry name" value="HTHLYSR"/>
</dbReference>
<evidence type="ECO:0000256" key="4">
    <source>
        <dbReference type="ARBA" id="ARBA00023163"/>
    </source>
</evidence>
<dbReference type="RefSeq" id="WP_228847318.1">
    <property type="nucleotide sequence ID" value="NZ_JADCKQ010000001.1"/>
</dbReference>
<comment type="similarity">
    <text evidence="1">Belongs to the LysR transcriptional regulatory family.</text>
</comment>
<dbReference type="Proteomes" id="UP000640583">
    <property type="component" value="Unassembled WGS sequence"/>
</dbReference>
<evidence type="ECO:0000256" key="1">
    <source>
        <dbReference type="ARBA" id="ARBA00009437"/>
    </source>
</evidence>
<dbReference type="InterPro" id="IPR036390">
    <property type="entry name" value="WH_DNA-bd_sf"/>
</dbReference>